<dbReference type="OrthoDB" id="625043at2"/>
<dbReference type="PROSITE" id="PS00041">
    <property type="entry name" value="HTH_ARAC_FAMILY_1"/>
    <property type="match status" value="1"/>
</dbReference>
<dbReference type="Gene3D" id="1.10.10.60">
    <property type="entry name" value="Homeodomain-like"/>
    <property type="match status" value="2"/>
</dbReference>
<dbReference type="InterPro" id="IPR037923">
    <property type="entry name" value="HTH-like"/>
</dbReference>
<evidence type="ECO:0000256" key="3">
    <source>
        <dbReference type="ARBA" id="ARBA00023163"/>
    </source>
</evidence>
<dbReference type="PANTHER" id="PTHR43280">
    <property type="entry name" value="ARAC-FAMILY TRANSCRIPTIONAL REGULATOR"/>
    <property type="match status" value="1"/>
</dbReference>
<organism evidence="5 6">
    <name type="scientific">Cohnella phaseoli</name>
    <dbReference type="NCBI Taxonomy" id="456490"/>
    <lineage>
        <taxon>Bacteria</taxon>
        <taxon>Bacillati</taxon>
        <taxon>Bacillota</taxon>
        <taxon>Bacilli</taxon>
        <taxon>Bacillales</taxon>
        <taxon>Paenibacillaceae</taxon>
        <taxon>Cohnella</taxon>
    </lineage>
</organism>
<dbReference type="InterPro" id="IPR009057">
    <property type="entry name" value="Homeodomain-like_sf"/>
</dbReference>
<dbReference type="InterPro" id="IPR018062">
    <property type="entry name" value="HTH_AraC-typ_CS"/>
</dbReference>
<evidence type="ECO:0000259" key="4">
    <source>
        <dbReference type="PROSITE" id="PS01124"/>
    </source>
</evidence>
<dbReference type="SUPFAM" id="SSF46689">
    <property type="entry name" value="Homeodomain-like"/>
    <property type="match status" value="2"/>
</dbReference>
<dbReference type="GO" id="GO:0043565">
    <property type="term" value="F:sequence-specific DNA binding"/>
    <property type="evidence" value="ECO:0007669"/>
    <property type="project" value="InterPro"/>
</dbReference>
<evidence type="ECO:0000256" key="2">
    <source>
        <dbReference type="ARBA" id="ARBA00023125"/>
    </source>
</evidence>
<evidence type="ECO:0000313" key="6">
    <source>
        <dbReference type="Proteomes" id="UP000256977"/>
    </source>
</evidence>
<dbReference type="SMART" id="SM00342">
    <property type="entry name" value="HTH_ARAC"/>
    <property type="match status" value="1"/>
</dbReference>
<accession>A0A3D9I4X0</accession>
<sequence>MSSNQPQIDETRQVGFQELAPYVRLVQHIEGDDSYRLPPRIIYDYELIYVVAGRCDYVIEGADYPIGSGDLLFMPPMVRHCCSVPAGETFRYYAVHFDLVYMGESFDFSVDDVYTSHDYLHAPYIPDEPELTERPVVRLAEAELPYVLSAQEPLACESLLRSMFRVYESGSYGKELQLRADMLSLLAVIVRQLATPSGISRQHPQSERIQQAMQWMKLNYRMPIQLADIAASVHLSPSHFRALFKEATGKSPMEMLVALRLERAKELLLHSALSVGQVAEEVGYADLHYFSRLFKRSEGMSPVQYVQSLRPKFR</sequence>
<dbReference type="Gene3D" id="2.60.120.10">
    <property type="entry name" value="Jelly Rolls"/>
    <property type="match status" value="1"/>
</dbReference>
<gene>
    <name evidence="5" type="ORF">DFP98_14066</name>
</gene>
<dbReference type="Proteomes" id="UP000256977">
    <property type="component" value="Unassembled WGS sequence"/>
</dbReference>
<keyword evidence="2 5" id="KW-0238">DNA-binding</keyword>
<keyword evidence="6" id="KW-1185">Reference proteome</keyword>
<evidence type="ECO:0000313" key="5">
    <source>
        <dbReference type="EMBL" id="RED56226.1"/>
    </source>
</evidence>
<feature type="domain" description="HTH araC/xylS-type" evidence="4">
    <location>
        <begin position="210"/>
        <end position="308"/>
    </location>
</feature>
<dbReference type="PROSITE" id="PS01124">
    <property type="entry name" value="HTH_ARAC_FAMILY_2"/>
    <property type="match status" value="1"/>
</dbReference>
<evidence type="ECO:0000256" key="1">
    <source>
        <dbReference type="ARBA" id="ARBA00023015"/>
    </source>
</evidence>
<keyword evidence="3" id="KW-0804">Transcription</keyword>
<dbReference type="InterPro" id="IPR018060">
    <property type="entry name" value="HTH_AraC"/>
</dbReference>
<dbReference type="Pfam" id="PF02311">
    <property type="entry name" value="AraC_binding"/>
    <property type="match status" value="1"/>
</dbReference>
<dbReference type="InterPro" id="IPR020449">
    <property type="entry name" value="Tscrpt_reg_AraC-type_HTH"/>
</dbReference>
<keyword evidence="1" id="KW-0805">Transcription regulation</keyword>
<dbReference type="EMBL" id="QRDZ01000040">
    <property type="protein sequence ID" value="RED56226.1"/>
    <property type="molecule type" value="Genomic_DNA"/>
</dbReference>
<reference evidence="5 6" key="1">
    <citation type="submission" date="2018-07" db="EMBL/GenBank/DDBJ databases">
        <title>Genomic Encyclopedia of Type Strains, Phase III (KMG-III): the genomes of soil and plant-associated and newly described type strains.</title>
        <authorList>
            <person name="Whitman W."/>
        </authorList>
    </citation>
    <scope>NUCLEOTIDE SEQUENCE [LARGE SCALE GENOMIC DNA]</scope>
    <source>
        <strain evidence="5 6">CECT 7287</strain>
    </source>
</reference>
<name>A0A3D9I4X0_9BACL</name>
<protein>
    <submittedName>
        <fullName evidence="5">AraC-like DNA-binding protein</fullName>
    </submittedName>
</protein>
<dbReference type="InterPro" id="IPR014710">
    <property type="entry name" value="RmlC-like_jellyroll"/>
</dbReference>
<dbReference type="GO" id="GO:0003700">
    <property type="term" value="F:DNA-binding transcription factor activity"/>
    <property type="evidence" value="ECO:0007669"/>
    <property type="project" value="InterPro"/>
</dbReference>
<proteinExistence type="predicted"/>
<dbReference type="AlphaFoldDB" id="A0A3D9I4X0"/>
<comment type="caution">
    <text evidence="5">The sequence shown here is derived from an EMBL/GenBank/DDBJ whole genome shotgun (WGS) entry which is preliminary data.</text>
</comment>
<dbReference type="SUPFAM" id="SSF51215">
    <property type="entry name" value="Regulatory protein AraC"/>
    <property type="match status" value="1"/>
</dbReference>
<dbReference type="PANTHER" id="PTHR43280:SF2">
    <property type="entry name" value="HTH-TYPE TRANSCRIPTIONAL REGULATOR EXSA"/>
    <property type="match status" value="1"/>
</dbReference>
<dbReference type="RefSeq" id="WP_116065026.1">
    <property type="nucleotide sequence ID" value="NZ_QRDZ01000040.1"/>
</dbReference>
<dbReference type="InterPro" id="IPR003313">
    <property type="entry name" value="AraC-bd"/>
</dbReference>
<dbReference type="Pfam" id="PF12833">
    <property type="entry name" value="HTH_18"/>
    <property type="match status" value="1"/>
</dbReference>
<dbReference type="PRINTS" id="PR00032">
    <property type="entry name" value="HTHARAC"/>
</dbReference>